<feature type="compositionally biased region" description="Low complexity" evidence="1">
    <location>
        <begin position="19"/>
        <end position="28"/>
    </location>
</feature>
<gene>
    <name evidence="2" type="ORF">AMOR_03320</name>
</gene>
<keyword evidence="3" id="KW-1185">Reference proteome</keyword>
<name>A0ABM7WPD5_9BACT</name>
<feature type="region of interest" description="Disordered" evidence="1">
    <location>
        <begin position="149"/>
        <end position="178"/>
    </location>
</feature>
<dbReference type="EMBL" id="AP025591">
    <property type="protein sequence ID" value="BDG01336.1"/>
    <property type="molecule type" value="Genomic_DNA"/>
</dbReference>
<evidence type="ECO:0000313" key="3">
    <source>
        <dbReference type="Proteomes" id="UP001162891"/>
    </source>
</evidence>
<proteinExistence type="predicted"/>
<dbReference type="Proteomes" id="UP001162891">
    <property type="component" value="Chromosome"/>
</dbReference>
<accession>A0ABM7WPD5</accession>
<sequence>MRMGARGFRSSCERTPRNSLLRRSASRSAASARTWSSSSVFVPNHRVMRPSASRSATARVRNHRYAPSCRASRSCTSSGAPERTARFQASSAAAASSAWTRVSHPSASSSSTALPVYSAHCRLRNSQRPAGLLVQTSWGIASSTSWTRRSASRSASSARLRSVTSRTTASRRSRPSMTARVRFTSTQNSRPVRCRARHSKMRAAPLAAARRCAIASPCPYGERPSLRSAIVEAISAVRGRPYISSARRFTSSVAPVSASWTKMASLTRWNTGP</sequence>
<feature type="compositionally biased region" description="Low complexity" evidence="1">
    <location>
        <begin position="149"/>
        <end position="168"/>
    </location>
</feature>
<feature type="region of interest" description="Disordered" evidence="1">
    <location>
        <begin position="1"/>
        <end position="28"/>
    </location>
</feature>
<protein>
    <submittedName>
        <fullName evidence="2">Uncharacterized protein</fullName>
    </submittedName>
</protein>
<reference evidence="3" key="1">
    <citation type="journal article" date="2022" name="Int. J. Syst. Evol. Microbiol.">
        <title>Anaeromyxobacter oryzae sp. nov., Anaeromyxobacter diazotrophicus sp. nov. and Anaeromyxobacter paludicola sp. nov., isolated from paddy soils.</title>
        <authorList>
            <person name="Itoh H."/>
            <person name="Xu Z."/>
            <person name="Mise K."/>
            <person name="Masuda Y."/>
            <person name="Ushijima N."/>
            <person name="Hayakawa C."/>
            <person name="Shiratori Y."/>
            <person name="Senoo K."/>
        </authorList>
    </citation>
    <scope>NUCLEOTIDE SEQUENCE [LARGE SCALE GENOMIC DNA]</scope>
    <source>
        <strain evidence="3">Red232</strain>
    </source>
</reference>
<evidence type="ECO:0000313" key="2">
    <source>
        <dbReference type="EMBL" id="BDG01336.1"/>
    </source>
</evidence>
<evidence type="ECO:0000256" key="1">
    <source>
        <dbReference type="SAM" id="MobiDB-lite"/>
    </source>
</evidence>
<organism evidence="2 3">
    <name type="scientific">Anaeromyxobacter oryzae</name>
    <dbReference type="NCBI Taxonomy" id="2918170"/>
    <lineage>
        <taxon>Bacteria</taxon>
        <taxon>Pseudomonadati</taxon>
        <taxon>Myxococcota</taxon>
        <taxon>Myxococcia</taxon>
        <taxon>Myxococcales</taxon>
        <taxon>Cystobacterineae</taxon>
        <taxon>Anaeromyxobacteraceae</taxon>
        <taxon>Anaeromyxobacter</taxon>
    </lineage>
</organism>